<dbReference type="InterPro" id="IPR012337">
    <property type="entry name" value="RNaseH-like_sf"/>
</dbReference>
<dbReference type="CDD" id="cd00303">
    <property type="entry name" value="retropepsin_like"/>
    <property type="match status" value="1"/>
</dbReference>
<reference evidence="3" key="1">
    <citation type="journal article" date="2022" name="Int. J. Mol. Sci.">
        <title>Draft Genome of Tanacetum Coccineum: Genomic Comparison of Closely Related Tanacetum-Family Plants.</title>
        <authorList>
            <person name="Yamashiro T."/>
            <person name="Shiraishi A."/>
            <person name="Nakayama K."/>
            <person name="Satake H."/>
        </authorList>
    </citation>
    <scope>NUCLEOTIDE SEQUENCE</scope>
</reference>
<dbReference type="Pfam" id="PF08284">
    <property type="entry name" value="RVP_2"/>
    <property type="match status" value="1"/>
</dbReference>
<feature type="region of interest" description="Disordered" evidence="1">
    <location>
        <begin position="51"/>
        <end position="98"/>
    </location>
</feature>
<evidence type="ECO:0000256" key="1">
    <source>
        <dbReference type="SAM" id="MobiDB-lite"/>
    </source>
</evidence>
<dbReference type="SUPFAM" id="SSF53098">
    <property type="entry name" value="Ribonuclease H-like"/>
    <property type="match status" value="1"/>
</dbReference>
<proteinExistence type="predicted"/>
<gene>
    <name evidence="3" type="ORF">Tco_0652753</name>
</gene>
<sequence>MSDSEHFLRSPYTSISVYDGSLDVGFGSHCIRIRKNSHDARFDSLFIRRGRYEDPKEDDDEDPEDDPADYPTDRDDDEDEEESLSSQLPISPPPLPISPTHPLGYRVAMIRLRVESPSTSHPLPLPPPIVLPRNKASMVMMRDAAPSTYCLAPPLETPPLLPLPLPTSSLPLLLPSSGCRADVPEFMLLPWKRLCIAPSPRYEIGESSSAPTARSTGGFRADYGFVATLDAEIRRELDREIGYGITDVWEDPDEISKEIPATDVVELGQRMKNFVTTLRQDTNEIYVRLRDVQDARSLMSDQLNLLRRDRRSHARTARLMEGEARATREAWARSMDASDTTCSEVRALRTTVLAHQTEIGDLRQQAADDRHSSKAPRTRTTPATTTATTPMTDAAIRALISRGVADALVERIIQRNNNYNGDGSQGSGSGITRPVRPTRECTYTDFLKCQPMNFKGTEGVVGLTQWFERMETVFNISNCAVENQVKFATCTLYGVALTWWKSHVKIVGQDTAYGMPWNTLMKMMTAKYCPRNEIKKLEMEILELKVKGTDLACYTQRFQELSLMYERMFPEESDKIKKSYGNANTGNNQRTNGANQRGNGCYKCGGQGHFKREYPKLKNNNRGNKGGNGNAPAKVYVVDNAETNPNSNIVTGTFLLNNHYAYILFDIGADMSFVSTAFSSQNDNTPTTLDYYYDVELADEKIIGINTIIWGCTLNFLNHPFNIDLMPVELGSFNVINVGSIGWQTTGETRTINLIPGVAPVARAPYRLAPSEMKELSEQLQELSDKGFIRPSSSPWGAPVLNKKEHEEHLKAILELLKKEELYAKFSKYYKSLQHILDKKELNMRQRHWLELLSDYDCEIRCHPGKADVVADALSRKEHNKPLQLPKSSQGYDTIWVIVDRLTKSALFLPMRETDPMEKLARMYLKEVVTRHVIPVSIICDRDGRFASNFWRLLQKALGTTLAYEVLTYSSETRDKRQTEKIIQIKQRIQAARDRKKSYADLKRKPMEFQVGNMVMLKVSPCKGVVRFGKQGKLNPRVHNTFHVSNLKKCYSDEPLAVPLDGIHIDDKLHFVEKPVEIMDREVKRLKQSRIPIVKVRWNSRRGLEFTSECEDQFWKKYPHLFTKTAPSSSVAS</sequence>
<comment type="caution">
    <text evidence="3">The sequence shown here is derived from an EMBL/GenBank/DDBJ whole genome shotgun (WGS) entry which is preliminary data.</text>
</comment>
<dbReference type="InterPro" id="IPR036397">
    <property type="entry name" value="RNaseH_sf"/>
</dbReference>
<dbReference type="Gene3D" id="3.30.420.10">
    <property type="entry name" value="Ribonuclease H-like superfamily/Ribonuclease H"/>
    <property type="match status" value="1"/>
</dbReference>
<reference evidence="3" key="2">
    <citation type="submission" date="2022-01" db="EMBL/GenBank/DDBJ databases">
        <authorList>
            <person name="Yamashiro T."/>
            <person name="Shiraishi A."/>
            <person name="Satake H."/>
            <person name="Nakayama K."/>
        </authorList>
    </citation>
    <scope>NUCLEOTIDE SEQUENCE</scope>
</reference>
<dbReference type="SUPFAM" id="SSF56672">
    <property type="entry name" value="DNA/RNA polymerases"/>
    <property type="match status" value="1"/>
</dbReference>
<evidence type="ECO:0000259" key="2">
    <source>
        <dbReference type="Pfam" id="PF03732"/>
    </source>
</evidence>
<dbReference type="Proteomes" id="UP001151760">
    <property type="component" value="Unassembled WGS sequence"/>
</dbReference>
<dbReference type="EMBL" id="BQNB010009047">
    <property type="protein sequence ID" value="GJS57969.1"/>
    <property type="molecule type" value="Genomic_DNA"/>
</dbReference>
<feature type="region of interest" description="Disordered" evidence="1">
    <location>
        <begin position="359"/>
        <end position="386"/>
    </location>
</feature>
<dbReference type="InterPro" id="IPR043502">
    <property type="entry name" value="DNA/RNA_pol_sf"/>
</dbReference>
<evidence type="ECO:0000313" key="3">
    <source>
        <dbReference type="EMBL" id="GJS57969.1"/>
    </source>
</evidence>
<dbReference type="InterPro" id="IPR005162">
    <property type="entry name" value="Retrotrans_gag_dom"/>
</dbReference>
<name>A0ABQ4WYH9_9ASTR</name>
<keyword evidence="3" id="KW-0808">Transferase</keyword>
<keyword evidence="3" id="KW-0548">Nucleotidyltransferase</keyword>
<keyword evidence="3" id="KW-0695">RNA-directed DNA polymerase</keyword>
<dbReference type="PANTHER" id="PTHR15503:SF42">
    <property type="entry name" value="ZINC FINGER, CCHC-TYPE, RETROTRANSPOSON GAG DOMAIN, ASPARTIC PEPTIDASE DOMAIN PROTEIN-RELATED"/>
    <property type="match status" value="1"/>
</dbReference>
<evidence type="ECO:0000313" key="4">
    <source>
        <dbReference type="Proteomes" id="UP001151760"/>
    </source>
</evidence>
<feature type="domain" description="Retrotransposon gag" evidence="2">
    <location>
        <begin position="486"/>
        <end position="572"/>
    </location>
</feature>
<dbReference type="GO" id="GO:0003964">
    <property type="term" value="F:RNA-directed DNA polymerase activity"/>
    <property type="evidence" value="ECO:0007669"/>
    <property type="project" value="UniProtKB-KW"/>
</dbReference>
<keyword evidence="4" id="KW-1185">Reference proteome</keyword>
<accession>A0ABQ4WYH9</accession>
<dbReference type="Gene3D" id="4.10.60.10">
    <property type="entry name" value="Zinc finger, CCHC-type"/>
    <property type="match status" value="1"/>
</dbReference>
<protein>
    <submittedName>
        <fullName evidence="3">Reverse transcriptase domain-containing protein</fullName>
    </submittedName>
</protein>
<dbReference type="Pfam" id="PF03732">
    <property type="entry name" value="Retrotrans_gag"/>
    <property type="match status" value="1"/>
</dbReference>
<feature type="compositionally biased region" description="Basic and acidic residues" evidence="1">
    <location>
        <begin position="359"/>
        <end position="372"/>
    </location>
</feature>
<feature type="compositionally biased region" description="Acidic residues" evidence="1">
    <location>
        <begin position="55"/>
        <end position="83"/>
    </location>
</feature>
<dbReference type="PANTHER" id="PTHR15503">
    <property type="entry name" value="LDOC1 RELATED"/>
    <property type="match status" value="1"/>
</dbReference>
<dbReference type="InterPro" id="IPR032567">
    <property type="entry name" value="RTL1-rel"/>
</dbReference>
<organism evidence="3 4">
    <name type="scientific">Tanacetum coccineum</name>
    <dbReference type="NCBI Taxonomy" id="301880"/>
    <lineage>
        <taxon>Eukaryota</taxon>
        <taxon>Viridiplantae</taxon>
        <taxon>Streptophyta</taxon>
        <taxon>Embryophyta</taxon>
        <taxon>Tracheophyta</taxon>
        <taxon>Spermatophyta</taxon>
        <taxon>Magnoliopsida</taxon>
        <taxon>eudicotyledons</taxon>
        <taxon>Gunneridae</taxon>
        <taxon>Pentapetalae</taxon>
        <taxon>asterids</taxon>
        <taxon>campanulids</taxon>
        <taxon>Asterales</taxon>
        <taxon>Asteraceae</taxon>
        <taxon>Asteroideae</taxon>
        <taxon>Anthemideae</taxon>
        <taxon>Anthemidinae</taxon>
        <taxon>Tanacetum</taxon>
    </lineage>
</organism>
<dbReference type="Gene3D" id="3.10.10.10">
    <property type="entry name" value="HIV Type 1 Reverse Transcriptase, subunit A, domain 1"/>
    <property type="match status" value="1"/>
</dbReference>